<protein>
    <submittedName>
        <fullName evidence="1">Uncharacterized protein</fullName>
    </submittedName>
</protein>
<proteinExistence type="predicted"/>
<dbReference type="EMBL" id="BMWV01000018">
    <property type="protein sequence ID" value="GGY64624.1"/>
    <property type="molecule type" value="Genomic_DNA"/>
</dbReference>
<dbReference type="AlphaFoldDB" id="A0A411X2P4"/>
<name>A0A411X2P4_9BURK</name>
<organism evidence="1 4">
    <name type="scientific">Pseudoduganella albidiflava</name>
    <dbReference type="NCBI Taxonomy" id="321983"/>
    <lineage>
        <taxon>Bacteria</taxon>
        <taxon>Pseudomonadati</taxon>
        <taxon>Pseudomonadota</taxon>
        <taxon>Betaproteobacteria</taxon>
        <taxon>Burkholderiales</taxon>
        <taxon>Oxalobacteraceae</taxon>
        <taxon>Telluria group</taxon>
        <taxon>Pseudoduganella</taxon>
    </lineage>
</organism>
<reference evidence="1" key="3">
    <citation type="submission" date="2022-12" db="EMBL/GenBank/DDBJ databases">
        <authorList>
            <person name="Sun Q."/>
            <person name="Kim S."/>
        </authorList>
    </citation>
    <scope>NUCLEOTIDE SEQUENCE</scope>
    <source>
        <strain evidence="1">KCTC 12343</strain>
    </source>
</reference>
<evidence type="ECO:0000313" key="1">
    <source>
        <dbReference type="EMBL" id="GGY64624.1"/>
    </source>
</evidence>
<dbReference type="OrthoDB" id="8753995at2"/>
<reference evidence="1" key="1">
    <citation type="journal article" date="2014" name="Int. J. Syst. Evol. Microbiol.">
        <title>Complete genome sequence of Corynebacterium casei LMG S-19264T (=DSM 44701T), isolated from a smear-ripened cheese.</title>
        <authorList>
            <consortium name="US DOE Joint Genome Institute (JGI-PGF)"/>
            <person name="Walter F."/>
            <person name="Albersmeier A."/>
            <person name="Kalinowski J."/>
            <person name="Ruckert C."/>
        </authorList>
    </citation>
    <scope>NUCLEOTIDE SEQUENCE</scope>
    <source>
        <strain evidence="1">KCTC 12343</strain>
    </source>
</reference>
<evidence type="ECO:0000313" key="4">
    <source>
        <dbReference type="Proteomes" id="UP000628442"/>
    </source>
</evidence>
<dbReference type="Proteomes" id="UP000292307">
    <property type="component" value="Chromosome"/>
</dbReference>
<gene>
    <name evidence="2" type="ORF">EYF70_21825</name>
    <name evidence="1" type="ORF">GCM10007387_53770</name>
</gene>
<accession>A0A411X2P4</accession>
<evidence type="ECO:0000313" key="3">
    <source>
        <dbReference type="Proteomes" id="UP000292307"/>
    </source>
</evidence>
<evidence type="ECO:0000313" key="2">
    <source>
        <dbReference type="EMBL" id="QBI03178.1"/>
    </source>
</evidence>
<dbReference type="Proteomes" id="UP000628442">
    <property type="component" value="Unassembled WGS sequence"/>
</dbReference>
<dbReference type="RefSeq" id="WP_131147281.1">
    <property type="nucleotide sequence ID" value="NZ_BMWV01000018.1"/>
</dbReference>
<sequence length="188" mass="21200">MATSPADITAIPADLMKLVEALHRISPNRFHAMVNRAATAAEWYDAVLALRYAANSRELRDTGDERVHGLCEEIRRHVARIDDVFQMALLPASPGQQREWEEALAADGHARQVFRTDGSLHISLLDADLQGTALHVRRAWNHVCNFTGSWTDFTIELDEAQAADWQARRARLRAMQEAIENRRPARAP</sequence>
<reference evidence="2 3" key="2">
    <citation type="submission" date="2019-02" db="EMBL/GenBank/DDBJ databases">
        <title>Draft Genome Sequences of Six Type Strains of the Genus Massilia.</title>
        <authorList>
            <person name="Miess H."/>
            <person name="Frediansyhah A."/>
            <person name="Gross H."/>
        </authorList>
    </citation>
    <scope>NUCLEOTIDE SEQUENCE [LARGE SCALE GENOMIC DNA]</scope>
    <source>
        <strain evidence="2 3">DSM 17472</strain>
    </source>
</reference>
<dbReference type="EMBL" id="CP036401">
    <property type="protein sequence ID" value="QBI03178.1"/>
    <property type="molecule type" value="Genomic_DNA"/>
</dbReference>
<keyword evidence="3" id="KW-1185">Reference proteome</keyword>